<keyword evidence="2" id="KW-1185">Reference proteome</keyword>
<evidence type="ECO:0000313" key="2">
    <source>
        <dbReference type="Proteomes" id="UP000789920"/>
    </source>
</evidence>
<feature type="non-terminal residue" evidence="1">
    <location>
        <position position="1"/>
    </location>
</feature>
<feature type="non-terminal residue" evidence="1">
    <location>
        <position position="80"/>
    </location>
</feature>
<evidence type="ECO:0000313" key="1">
    <source>
        <dbReference type="EMBL" id="CAG8815290.1"/>
    </source>
</evidence>
<proteinExistence type="predicted"/>
<gene>
    <name evidence="1" type="ORF">RPERSI_LOCUS24184</name>
</gene>
<comment type="caution">
    <text evidence="1">The sequence shown here is derived from an EMBL/GenBank/DDBJ whole genome shotgun (WGS) entry which is preliminary data.</text>
</comment>
<protein>
    <submittedName>
        <fullName evidence="1">8670_t:CDS:1</fullName>
    </submittedName>
</protein>
<dbReference type="EMBL" id="CAJVQC010077135">
    <property type="protein sequence ID" value="CAG8815290.1"/>
    <property type="molecule type" value="Genomic_DNA"/>
</dbReference>
<sequence length="80" mass="9293">CEKKEDDENPCEVCEKKGDDENSCKACEKKKEDKNPSIEYSNSLSEKTIKDNLEYEVRKISTVIPWEELKFTEKIGQGNF</sequence>
<dbReference type="Proteomes" id="UP000789920">
    <property type="component" value="Unassembled WGS sequence"/>
</dbReference>
<organism evidence="1 2">
    <name type="scientific">Racocetra persica</name>
    <dbReference type="NCBI Taxonomy" id="160502"/>
    <lineage>
        <taxon>Eukaryota</taxon>
        <taxon>Fungi</taxon>
        <taxon>Fungi incertae sedis</taxon>
        <taxon>Mucoromycota</taxon>
        <taxon>Glomeromycotina</taxon>
        <taxon>Glomeromycetes</taxon>
        <taxon>Diversisporales</taxon>
        <taxon>Gigasporaceae</taxon>
        <taxon>Racocetra</taxon>
    </lineage>
</organism>
<reference evidence="1" key="1">
    <citation type="submission" date="2021-06" db="EMBL/GenBank/DDBJ databases">
        <authorList>
            <person name="Kallberg Y."/>
            <person name="Tangrot J."/>
            <person name="Rosling A."/>
        </authorList>
    </citation>
    <scope>NUCLEOTIDE SEQUENCE</scope>
    <source>
        <strain evidence="1">MA461A</strain>
    </source>
</reference>
<name>A0ACA9RWQ5_9GLOM</name>
<accession>A0ACA9RWQ5</accession>